<dbReference type="GO" id="GO:0046654">
    <property type="term" value="P:tetrahydrofolate biosynthetic process"/>
    <property type="evidence" value="ECO:0007669"/>
    <property type="project" value="UniProtKB-UniRule"/>
</dbReference>
<dbReference type="Proteomes" id="UP000512184">
    <property type="component" value="Chromosome"/>
</dbReference>
<dbReference type="GO" id="GO:0004150">
    <property type="term" value="F:dihydroneopterin aldolase activity"/>
    <property type="evidence" value="ECO:0007669"/>
    <property type="project" value="UniProtKB-UniRule"/>
</dbReference>
<evidence type="ECO:0000313" key="10">
    <source>
        <dbReference type="Proteomes" id="UP000512184"/>
    </source>
</evidence>
<evidence type="ECO:0000256" key="4">
    <source>
        <dbReference type="ARBA" id="ARBA00022909"/>
    </source>
</evidence>
<dbReference type="InterPro" id="IPR006157">
    <property type="entry name" value="FolB_dom"/>
</dbReference>
<evidence type="ECO:0000256" key="6">
    <source>
        <dbReference type="RuleBase" id="RU362079"/>
    </source>
</evidence>
<dbReference type="NCBIfam" id="TIGR00526">
    <property type="entry name" value="folB_dom"/>
    <property type="match status" value="1"/>
</dbReference>
<feature type="domain" description="Dihydroneopterin aldolase/epimerase" evidence="7">
    <location>
        <begin position="4"/>
        <end position="119"/>
    </location>
</feature>
<evidence type="ECO:0000256" key="3">
    <source>
        <dbReference type="ARBA" id="ARBA00005708"/>
    </source>
</evidence>
<evidence type="ECO:0000313" key="8">
    <source>
        <dbReference type="EMBL" id="QHP83842.1"/>
    </source>
</evidence>
<gene>
    <name evidence="9" type="primary">folB</name>
    <name evidence="8" type="synonym">folX</name>
    <name evidence="8" type="ORF">Chls_967</name>
    <name evidence="9" type="ORF">INQ84_01105</name>
</gene>
<comment type="pathway">
    <text evidence="2 6">Cofactor biosynthesis; tetrahydrofolate biosynthesis; 2-amino-4-hydroxy-6-hydroxymethyl-7,8-dihydropteridine diphosphate from 7,8-dihydroneopterin triphosphate: step 3/4.</text>
</comment>
<name>A0AAQ0ERI6_9CHLA</name>
<dbReference type="PANTHER" id="PTHR42844:SF1">
    <property type="entry name" value="DIHYDRONEOPTERIN ALDOLASE 1-RELATED"/>
    <property type="match status" value="1"/>
</dbReference>
<dbReference type="Pfam" id="PF02152">
    <property type="entry name" value="FolB"/>
    <property type="match status" value="1"/>
</dbReference>
<dbReference type="PANTHER" id="PTHR42844">
    <property type="entry name" value="DIHYDRONEOPTERIN ALDOLASE 1-RELATED"/>
    <property type="match status" value="1"/>
</dbReference>
<dbReference type="EMBL" id="CP063185">
    <property type="protein sequence ID" value="QYC74593.1"/>
    <property type="molecule type" value="Genomic_DNA"/>
</dbReference>
<proteinExistence type="inferred from homology"/>
<sequence>MYRLDITDFRVWVSMGVTEQERHHAQPILVSVSLVFKEEPEACSSDEISDGVCYAALVSLIEKTLTSNPCALMERLAKVLLEKLEETLAGQVSRIDLRVSKERPPIPDLLGPVSFSIGREVL</sequence>
<dbReference type="Gene3D" id="3.30.1130.10">
    <property type="match status" value="1"/>
</dbReference>
<accession>A0AAQ0ERI6</accession>
<comment type="catalytic activity">
    <reaction evidence="1 6">
        <text>7,8-dihydroneopterin = 6-hydroxymethyl-7,8-dihydropterin + glycolaldehyde</text>
        <dbReference type="Rhea" id="RHEA:10540"/>
        <dbReference type="ChEBI" id="CHEBI:17001"/>
        <dbReference type="ChEBI" id="CHEBI:17071"/>
        <dbReference type="ChEBI" id="CHEBI:44841"/>
        <dbReference type="EC" id="4.1.2.25"/>
    </reaction>
</comment>
<evidence type="ECO:0000313" key="11">
    <source>
        <dbReference type="Proteomes" id="UP000825134"/>
    </source>
</evidence>
<dbReference type="InterPro" id="IPR043133">
    <property type="entry name" value="GTP-CH-I_C/QueF"/>
</dbReference>
<evidence type="ECO:0000256" key="1">
    <source>
        <dbReference type="ARBA" id="ARBA00001353"/>
    </source>
</evidence>
<dbReference type="InterPro" id="IPR006156">
    <property type="entry name" value="Dihydroneopterin_aldolase"/>
</dbReference>
<comment type="function">
    <text evidence="6">Catalyzes the conversion of 7,8-dihydroneopterin to 6-hydroxymethyl-7,8-dihydropterin.</text>
</comment>
<dbReference type="GO" id="GO:0005737">
    <property type="term" value="C:cytoplasm"/>
    <property type="evidence" value="ECO:0007669"/>
    <property type="project" value="TreeGrafter"/>
</dbReference>
<dbReference type="Proteomes" id="UP000825134">
    <property type="component" value="Chromosome"/>
</dbReference>
<keyword evidence="5 6" id="KW-0456">Lyase</keyword>
<evidence type="ECO:0000256" key="2">
    <source>
        <dbReference type="ARBA" id="ARBA00005013"/>
    </source>
</evidence>
<dbReference type="EC" id="4.1.2.25" evidence="6"/>
<dbReference type="CDD" id="cd00534">
    <property type="entry name" value="DHNA_DHNTPE"/>
    <property type="match status" value="1"/>
</dbReference>
<organism evidence="9 11">
    <name type="scientific">Chlamydia suis</name>
    <dbReference type="NCBI Taxonomy" id="83559"/>
    <lineage>
        <taxon>Bacteria</taxon>
        <taxon>Pseudomonadati</taxon>
        <taxon>Chlamydiota</taxon>
        <taxon>Chlamydiia</taxon>
        <taxon>Chlamydiales</taxon>
        <taxon>Chlamydiaceae</taxon>
        <taxon>Chlamydia/Chlamydophila group</taxon>
        <taxon>Chlamydia</taxon>
    </lineage>
</organism>
<evidence type="ECO:0000256" key="5">
    <source>
        <dbReference type="ARBA" id="ARBA00023239"/>
    </source>
</evidence>
<keyword evidence="10" id="KW-1185">Reference proteome</keyword>
<dbReference type="SMART" id="SM00905">
    <property type="entry name" value="FolB"/>
    <property type="match status" value="1"/>
</dbReference>
<dbReference type="GO" id="GO:0046656">
    <property type="term" value="P:folic acid biosynthetic process"/>
    <property type="evidence" value="ECO:0007669"/>
    <property type="project" value="UniProtKB-UniRule"/>
</dbReference>
<protein>
    <recommendedName>
        <fullName evidence="6">7,8-dihydroneopterin aldolase</fullName>
        <ecNumber evidence="6">4.1.2.25</ecNumber>
    </recommendedName>
</protein>
<dbReference type="NCBIfam" id="TIGR00525">
    <property type="entry name" value="folB"/>
    <property type="match status" value="1"/>
</dbReference>
<reference evidence="9" key="2">
    <citation type="journal article" date="2021" name="Front. Microbiol.">
        <title>Generation of Tetracycline and Rifamycin Resistant Chlamydia Suis Recombinants.</title>
        <authorList>
            <person name="Marti H."/>
            <person name="Bommana S."/>
            <person name="Read T.D."/>
            <person name="Pesch T."/>
            <person name="Prahauser B."/>
            <person name="Dean D."/>
            <person name="Borel N."/>
        </authorList>
    </citation>
    <scope>NUCLEOTIDE SEQUENCE</scope>
    <source>
        <strain evidence="9">208.1</strain>
    </source>
</reference>
<reference evidence="8 10" key="1">
    <citation type="submission" date="2019-01" db="EMBL/GenBank/DDBJ databases">
        <title>Whole genome sequencing and annotation enables comparative genome analysis that reveals unique features of the Chlamydia suis R19 Genome.</title>
        <authorList>
            <person name="Dimond Z.E."/>
        </authorList>
    </citation>
    <scope>NUCLEOTIDE SEQUENCE [LARGE SCALE GENOMIC DNA]</scope>
    <source>
        <strain evidence="8 10">R19</strain>
    </source>
</reference>
<keyword evidence="4 6" id="KW-0289">Folate biosynthesis</keyword>
<comment type="similarity">
    <text evidence="3 6">Belongs to the DHNA family.</text>
</comment>
<evidence type="ECO:0000313" key="9">
    <source>
        <dbReference type="EMBL" id="QYC74593.1"/>
    </source>
</evidence>
<evidence type="ECO:0000259" key="7">
    <source>
        <dbReference type="SMART" id="SM00905"/>
    </source>
</evidence>
<dbReference type="EMBL" id="CP035278">
    <property type="protein sequence ID" value="QHP83842.1"/>
    <property type="molecule type" value="Genomic_DNA"/>
</dbReference>
<dbReference type="SUPFAM" id="SSF55620">
    <property type="entry name" value="Tetrahydrobiopterin biosynthesis enzymes-like"/>
    <property type="match status" value="1"/>
</dbReference>
<dbReference type="RefSeq" id="WP_082198856.1">
    <property type="nucleotide sequence ID" value="NZ_FTQR01000003.1"/>
</dbReference>
<dbReference type="AlphaFoldDB" id="A0AAQ0ERI6"/>